<comment type="caution">
    <text evidence="7">The sequence shown here is derived from an EMBL/GenBank/DDBJ whole genome shotgun (WGS) entry which is preliminary data.</text>
</comment>
<evidence type="ECO:0000259" key="6">
    <source>
        <dbReference type="SMART" id="SM00226"/>
    </source>
</evidence>
<comment type="similarity">
    <text evidence="1">Belongs to the low molecular weight phosphotyrosine protein phosphatase family.</text>
</comment>
<keyword evidence="3 7" id="KW-0378">Hydrolase</keyword>
<dbReference type="AlphaFoldDB" id="A0A011PE37"/>
<name>A0A011PE37_9PROT</name>
<dbReference type="Pfam" id="PF01451">
    <property type="entry name" value="LMWPc"/>
    <property type="match status" value="1"/>
</dbReference>
<evidence type="ECO:0000256" key="1">
    <source>
        <dbReference type="ARBA" id="ARBA00011063"/>
    </source>
</evidence>
<evidence type="ECO:0000256" key="5">
    <source>
        <dbReference type="PIRSR" id="PIRSR617867-1"/>
    </source>
</evidence>
<dbReference type="Gene3D" id="3.40.50.2300">
    <property type="match status" value="1"/>
</dbReference>
<dbReference type="CDD" id="cd16343">
    <property type="entry name" value="LMWPTP"/>
    <property type="match status" value="1"/>
</dbReference>
<dbReference type="InterPro" id="IPR017867">
    <property type="entry name" value="Tyr_phospatase_low_mol_wt"/>
</dbReference>
<dbReference type="Proteomes" id="UP000020218">
    <property type="component" value="Unassembled WGS sequence"/>
</dbReference>
<dbReference type="EC" id="3.1.3.48" evidence="2"/>
<dbReference type="PATRIC" id="fig|1454001.3.peg.3671"/>
<keyword evidence="4" id="KW-0904">Protein phosphatase</keyword>
<feature type="active site" evidence="5">
    <location>
        <position position="15"/>
    </location>
</feature>
<proteinExistence type="inferred from homology"/>
<evidence type="ECO:0000256" key="2">
    <source>
        <dbReference type="ARBA" id="ARBA00013064"/>
    </source>
</evidence>
<protein>
    <recommendedName>
        <fullName evidence="2">protein-tyrosine-phosphatase</fullName>
        <ecNumber evidence="2">3.1.3.48</ecNumber>
    </recommendedName>
</protein>
<dbReference type="PANTHER" id="PTHR11717:SF7">
    <property type="entry name" value="LOW MOLECULAR WEIGHT PHOSPHOTYROSINE PROTEIN PHOSPHATASE"/>
    <property type="match status" value="1"/>
</dbReference>
<reference evidence="7" key="1">
    <citation type="submission" date="2014-02" db="EMBL/GenBank/DDBJ databases">
        <title>Expanding our view of genomic diversity in Candidatus Accumulibacter clades.</title>
        <authorList>
            <person name="Skennerton C.T."/>
            <person name="Barr J.J."/>
            <person name="Slater F.R."/>
            <person name="Bond P.L."/>
            <person name="Tyson G.W."/>
        </authorList>
    </citation>
    <scope>NUCLEOTIDE SEQUENCE [LARGE SCALE GENOMIC DNA]</scope>
</reference>
<dbReference type="STRING" id="1454001.AW08_03633"/>
<dbReference type="SMART" id="SM00226">
    <property type="entry name" value="LMWPc"/>
    <property type="match status" value="1"/>
</dbReference>
<organism evidence="7 8">
    <name type="scientific">Candidatus Accumulibacter adjunctus</name>
    <dbReference type="NCBI Taxonomy" id="1454001"/>
    <lineage>
        <taxon>Bacteria</taxon>
        <taxon>Pseudomonadati</taxon>
        <taxon>Pseudomonadota</taxon>
        <taxon>Betaproteobacteria</taxon>
        <taxon>Candidatus Accumulibacter</taxon>
    </lineage>
</organism>
<dbReference type="GO" id="GO:0004725">
    <property type="term" value="F:protein tyrosine phosphatase activity"/>
    <property type="evidence" value="ECO:0007669"/>
    <property type="project" value="UniProtKB-EC"/>
</dbReference>
<gene>
    <name evidence="7" type="primary">yfkJ_2</name>
    <name evidence="7" type="ORF">AW08_03633</name>
</gene>
<sequence>MPYRVLFVCMGNICRSPIAEAVARTLAQQQGLGRALDFDSAGTHGHYHAGEAPDPRARRVAARRGYDLSRLRARAVIDADFERFDRILVMDEANLAALRRQCPAVNRGKLGLFLNYATGLGISEVPDPYYGAESGFERVIDLCELAVRGLLADLASRRDGC</sequence>
<dbReference type="PANTHER" id="PTHR11717">
    <property type="entry name" value="LOW MOLECULAR WEIGHT PROTEIN TYROSINE PHOSPHATASE"/>
    <property type="match status" value="1"/>
</dbReference>
<dbReference type="InterPro" id="IPR050438">
    <property type="entry name" value="LMW_PTPase"/>
</dbReference>
<evidence type="ECO:0000256" key="3">
    <source>
        <dbReference type="ARBA" id="ARBA00022801"/>
    </source>
</evidence>
<feature type="active site" description="Proton donor" evidence="5">
    <location>
        <position position="127"/>
    </location>
</feature>
<accession>A0A011PE37</accession>
<feature type="active site" description="Nucleophile" evidence="5">
    <location>
        <position position="9"/>
    </location>
</feature>
<dbReference type="PRINTS" id="PR00719">
    <property type="entry name" value="LMWPTPASE"/>
</dbReference>
<dbReference type="EMBL" id="JFAX01000033">
    <property type="protein sequence ID" value="EXI64549.1"/>
    <property type="molecule type" value="Genomic_DNA"/>
</dbReference>
<dbReference type="InterPro" id="IPR023485">
    <property type="entry name" value="Ptyr_pPase"/>
</dbReference>
<dbReference type="InterPro" id="IPR036196">
    <property type="entry name" value="Ptyr_pPase_sf"/>
</dbReference>
<evidence type="ECO:0000313" key="8">
    <source>
        <dbReference type="Proteomes" id="UP000020218"/>
    </source>
</evidence>
<keyword evidence="8" id="KW-1185">Reference proteome</keyword>
<dbReference type="SUPFAM" id="SSF52788">
    <property type="entry name" value="Phosphotyrosine protein phosphatases I"/>
    <property type="match status" value="1"/>
</dbReference>
<feature type="domain" description="Phosphotyrosine protein phosphatase I" evidence="6">
    <location>
        <begin position="3"/>
        <end position="153"/>
    </location>
</feature>
<evidence type="ECO:0000256" key="4">
    <source>
        <dbReference type="ARBA" id="ARBA00022912"/>
    </source>
</evidence>
<evidence type="ECO:0000313" key="7">
    <source>
        <dbReference type="EMBL" id="EXI64549.1"/>
    </source>
</evidence>